<gene>
    <name evidence="13" type="primary">Dana\GF18031</name>
    <name evidence="13" type="synonym">dana_GLEANR_19292</name>
    <name evidence="13" type="ORF">GF18031</name>
</gene>
<feature type="compositionally biased region" description="Polar residues" evidence="10">
    <location>
        <begin position="231"/>
        <end position="243"/>
    </location>
</feature>
<keyword evidence="3" id="KW-0677">Repeat</keyword>
<dbReference type="GO" id="GO:0008270">
    <property type="term" value="F:zinc ion binding"/>
    <property type="evidence" value="ECO:0007669"/>
    <property type="project" value="UniProtKB-UniRule"/>
</dbReference>
<feature type="domain" description="C2H2-type" evidence="11">
    <location>
        <begin position="561"/>
        <end position="585"/>
    </location>
</feature>
<dbReference type="EMBL" id="CH902617">
    <property type="protein sequence ID" value="EDV42518.1"/>
    <property type="molecule type" value="Genomic_DNA"/>
</dbReference>
<organism evidence="13 14">
    <name type="scientific">Drosophila ananassae</name>
    <name type="common">Fruit fly</name>
    <dbReference type="NCBI Taxonomy" id="7217"/>
    <lineage>
        <taxon>Eukaryota</taxon>
        <taxon>Metazoa</taxon>
        <taxon>Ecdysozoa</taxon>
        <taxon>Arthropoda</taxon>
        <taxon>Hexapoda</taxon>
        <taxon>Insecta</taxon>
        <taxon>Pterygota</taxon>
        <taxon>Neoptera</taxon>
        <taxon>Endopterygota</taxon>
        <taxon>Diptera</taxon>
        <taxon>Brachycera</taxon>
        <taxon>Muscomorpha</taxon>
        <taxon>Ephydroidea</taxon>
        <taxon>Drosophilidae</taxon>
        <taxon>Drosophila</taxon>
        <taxon>Sophophora</taxon>
    </lineage>
</organism>
<evidence type="ECO:0000259" key="11">
    <source>
        <dbReference type="PROSITE" id="PS50157"/>
    </source>
</evidence>
<dbReference type="SMR" id="B3LV46"/>
<dbReference type="SUPFAM" id="SSF57667">
    <property type="entry name" value="beta-beta-alpha zinc fingers"/>
    <property type="match status" value="3"/>
</dbReference>
<dbReference type="Gene3D" id="3.40.1800.20">
    <property type="match status" value="1"/>
</dbReference>
<keyword evidence="2 8" id="KW-0479">Metal-binding</keyword>
<dbReference type="PROSITE" id="PS51915">
    <property type="entry name" value="ZAD"/>
    <property type="match status" value="1"/>
</dbReference>
<feature type="binding site" evidence="8">
    <location>
        <position position="60"/>
    </location>
    <ligand>
        <name>Zn(2+)</name>
        <dbReference type="ChEBI" id="CHEBI:29105"/>
    </ligand>
</feature>
<keyword evidence="4 7" id="KW-0863">Zinc-finger</keyword>
<accession>B3LV46</accession>
<dbReference type="SUPFAM" id="SSF57716">
    <property type="entry name" value="Glucocorticoid receptor-like (DNA-binding domain)"/>
    <property type="match status" value="1"/>
</dbReference>
<evidence type="ECO:0000256" key="6">
    <source>
        <dbReference type="ARBA" id="ARBA00023242"/>
    </source>
</evidence>
<proteinExistence type="predicted"/>
<dbReference type="OrthoDB" id="8922241at2759"/>
<dbReference type="GO" id="GO:0000981">
    <property type="term" value="F:DNA-binding transcription factor activity, RNA polymerase II-specific"/>
    <property type="evidence" value="ECO:0007669"/>
    <property type="project" value="TreeGrafter"/>
</dbReference>
<name>B3LV46_DROAN</name>
<evidence type="ECO:0000256" key="8">
    <source>
        <dbReference type="PROSITE-ProRule" id="PRU01263"/>
    </source>
</evidence>
<feature type="coiled-coil region" evidence="9">
    <location>
        <begin position="130"/>
        <end position="160"/>
    </location>
</feature>
<feature type="domain" description="C2H2-type" evidence="11">
    <location>
        <begin position="441"/>
        <end position="463"/>
    </location>
</feature>
<evidence type="ECO:0000313" key="14">
    <source>
        <dbReference type="Proteomes" id="UP000007801"/>
    </source>
</evidence>
<dbReference type="KEGG" id="dan:6500810"/>
<dbReference type="SMART" id="SM00355">
    <property type="entry name" value="ZnF_C2H2"/>
    <property type="match status" value="6"/>
</dbReference>
<protein>
    <submittedName>
        <fullName evidence="13">Uncharacterized protein</fullName>
    </submittedName>
</protein>
<dbReference type="InterPro" id="IPR013087">
    <property type="entry name" value="Znf_C2H2_type"/>
</dbReference>
<evidence type="ECO:0000256" key="4">
    <source>
        <dbReference type="ARBA" id="ARBA00022771"/>
    </source>
</evidence>
<evidence type="ECO:0000256" key="5">
    <source>
        <dbReference type="ARBA" id="ARBA00022833"/>
    </source>
</evidence>
<dbReference type="InParanoid" id="B3LV46"/>
<dbReference type="GeneID" id="6500810"/>
<evidence type="ECO:0000313" key="13">
    <source>
        <dbReference type="EMBL" id="EDV42518.1"/>
    </source>
</evidence>
<evidence type="ECO:0000256" key="10">
    <source>
        <dbReference type="SAM" id="MobiDB-lite"/>
    </source>
</evidence>
<keyword evidence="6" id="KW-0539">Nucleus</keyword>
<dbReference type="STRING" id="7217.B3LV46"/>
<dbReference type="InterPro" id="IPR012934">
    <property type="entry name" value="Znf_AD"/>
</dbReference>
<feature type="domain" description="ZAD" evidence="12">
    <location>
        <begin position="12"/>
        <end position="87"/>
    </location>
</feature>
<dbReference type="FunCoup" id="B3LV46">
    <property type="interactions" value="490"/>
</dbReference>
<dbReference type="Gene3D" id="3.30.160.60">
    <property type="entry name" value="Classic Zinc Finger"/>
    <property type="match status" value="4"/>
</dbReference>
<dbReference type="HOGENOM" id="CLU_458761_0_0_1"/>
<feature type="binding site" evidence="8">
    <location>
        <position position="63"/>
    </location>
    <ligand>
        <name>Zn(2+)</name>
        <dbReference type="ChEBI" id="CHEBI:29105"/>
    </ligand>
</feature>
<dbReference type="OMA" id="ECRYQLE"/>
<dbReference type="PANTHER" id="PTHR24394:SF29">
    <property type="entry name" value="MYONEURIN"/>
    <property type="match status" value="1"/>
</dbReference>
<evidence type="ECO:0000256" key="3">
    <source>
        <dbReference type="ARBA" id="ARBA00022737"/>
    </source>
</evidence>
<dbReference type="Pfam" id="PF07776">
    <property type="entry name" value="zf-AD"/>
    <property type="match status" value="1"/>
</dbReference>
<dbReference type="InterPro" id="IPR036236">
    <property type="entry name" value="Znf_C2H2_sf"/>
</dbReference>
<dbReference type="PANTHER" id="PTHR24394">
    <property type="entry name" value="ZINC FINGER PROTEIN"/>
    <property type="match status" value="1"/>
</dbReference>
<dbReference type="eggNOG" id="KOG1721">
    <property type="taxonomic scope" value="Eukaryota"/>
</dbReference>
<dbReference type="GO" id="GO:0005634">
    <property type="term" value="C:nucleus"/>
    <property type="evidence" value="ECO:0007669"/>
    <property type="project" value="UniProtKB-SubCell"/>
</dbReference>
<keyword evidence="9" id="KW-0175">Coiled coil</keyword>
<dbReference type="SMART" id="SM00868">
    <property type="entry name" value="zf-AD"/>
    <property type="match status" value="1"/>
</dbReference>
<dbReference type="FunFam" id="3.30.160.60:FF:003139">
    <property type="entry name" value="Zinc finger protein 1144"/>
    <property type="match status" value="1"/>
</dbReference>
<feature type="domain" description="C2H2-type" evidence="11">
    <location>
        <begin position="475"/>
        <end position="502"/>
    </location>
</feature>
<keyword evidence="5 8" id="KW-0862">Zinc</keyword>
<comment type="subcellular location">
    <subcellularLocation>
        <location evidence="1">Nucleus</location>
    </subcellularLocation>
</comment>
<dbReference type="PhylomeDB" id="B3LV46"/>
<dbReference type="PROSITE" id="PS50157">
    <property type="entry name" value="ZINC_FINGER_C2H2_2"/>
    <property type="match status" value="6"/>
</dbReference>
<reference evidence="13 14" key="1">
    <citation type="journal article" date="2007" name="Nature">
        <title>Evolution of genes and genomes on the Drosophila phylogeny.</title>
        <authorList>
            <consortium name="Drosophila 12 Genomes Consortium"/>
            <person name="Clark A.G."/>
            <person name="Eisen M.B."/>
            <person name="Smith D.R."/>
            <person name="Bergman C.M."/>
            <person name="Oliver B."/>
            <person name="Markow T.A."/>
            <person name="Kaufman T.C."/>
            <person name="Kellis M."/>
            <person name="Gelbart W."/>
            <person name="Iyer V.N."/>
            <person name="Pollard D.A."/>
            <person name="Sackton T.B."/>
            <person name="Larracuente A.M."/>
            <person name="Singh N.D."/>
            <person name="Abad J.P."/>
            <person name="Abt D.N."/>
            <person name="Adryan B."/>
            <person name="Aguade M."/>
            <person name="Akashi H."/>
            <person name="Anderson W.W."/>
            <person name="Aquadro C.F."/>
            <person name="Ardell D.H."/>
            <person name="Arguello R."/>
            <person name="Artieri C.G."/>
            <person name="Barbash D.A."/>
            <person name="Barker D."/>
            <person name="Barsanti P."/>
            <person name="Batterham P."/>
            <person name="Batzoglou S."/>
            <person name="Begun D."/>
            <person name="Bhutkar A."/>
            <person name="Blanco E."/>
            <person name="Bosak S.A."/>
            <person name="Bradley R.K."/>
            <person name="Brand A.D."/>
            <person name="Brent M.R."/>
            <person name="Brooks A.N."/>
            <person name="Brown R.H."/>
            <person name="Butlin R.K."/>
            <person name="Caggese C."/>
            <person name="Calvi B.R."/>
            <person name="Bernardo de Carvalho A."/>
            <person name="Caspi A."/>
            <person name="Castrezana S."/>
            <person name="Celniker S.E."/>
            <person name="Chang J.L."/>
            <person name="Chapple C."/>
            <person name="Chatterji S."/>
            <person name="Chinwalla A."/>
            <person name="Civetta A."/>
            <person name="Clifton S.W."/>
            <person name="Comeron J.M."/>
            <person name="Costello J.C."/>
            <person name="Coyne J.A."/>
            <person name="Daub J."/>
            <person name="David R.G."/>
            <person name="Delcher A.L."/>
            <person name="Delehaunty K."/>
            <person name="Do C.B."/>
            <person name="Ebling H."/>
            <person name="Edwards K."/>
            <person name="Eickbush T."/>
            <person name="Evans J.D."/>
            <person name="Filipski A."/>
            <person name="Findeiss S."/>
            <person name="Freyhult E."/>
            <person name="Fulton L."/>
            <person name="Fulton R."/>
            <person name="Garcia A.C."/>
            <person name="Gardiner A."/>
            <person name="Garfield D.A."/>
            <person name="Garvin B.E."/>
            <person name="Gibson G."/>
            <person name="Gilbert D."/>
            <person name="Gnerre S."/>
            <person name="Godfrey J."/>
            <person name="Good R."/>
            <person name="Gotea V."/>
            <person name="Gravely B."/>
            <person name="Greenberg A.J."/>
            <person name="Griffiths-Jones S."/>
            <person name="Gross S."/>
            <person name="Guigo R."/>
            <person name="Gustafson E.A."/>
            <person name="Haerty W."/>
            <person name="Hahn M.W."/>
            <person name="Halligan D.L."/>
            <person name="Halpern A.L."/>
            <person name="Halter G.M."/>
            <person name="Han M.V."/>
            <person name="Heger A."/>
            <person name="Hillier L."/>
            <person name="Hinrichs A.S."/>
            <person name="Holmes I."/>
            <person name="Hoskins R.A."/>
            <person name="Hubisz M.J."/>
            <person name="Hultmark D."/>
            <person name="Huntley M.A."/>
            <person name="Jaffe D.B."/>
            <person name="Jagadeeshan S."/>
            <person name="Jeck W.R."/>
            <person name="Johnson J."/>
            <person name="Jones C.D."/>
            <person name="Jordan W.C."/>
            <person name="Karpen G.H."/>
            <person name="Kataoka E."/>
            <person name="Keightley P.D."/>
            <person name="Kheradpour P."/>
            <person name="Kirkness E.F."/>
            <person name="Koerich L.B."/>
            <person name="Kristiansen K."/>
            <person name="Kudrna D."/>
            <person name="Kulathinal R.J."/>
            <person name="Kumar S."/>
            <person name="Kwok R."/>
            <person name="Lander E."/>
            <person name="Langley C.H."/>
            <person name="Lapoint R."/>
            <person name="Lazzaro B.P."/>
            <person name="Lee S.J."/>
            <person name="Levesque L."/>
            <person name="Li R."/>
            <person name="Lin C.F."/>
            <person name="Lin M.F."/>
            <person name="Lindblad-Toh K."/>
            <person name="Llopart A."/>
            <person name="Long M."/>
            <person name="Low L."/>
            <person name="Lozovsky E."/>
            <person name="Lu J."/>
            <person name="Luo M."/>
            <person name="Machado C.A."/>
            <person name="Makalowski W."/>
            <person name="Marzo M."/>
            <person name="Matsuda M."/>
            <person name="Matzkin L."/>
            <person name="McAllister B."/>
            <person name="McBride C.S."/>
            <person name="McKernan B."/>
            <person name="McKernan K."/>
            <person name="Mendez-Lago M."/>
            <person name="Minx P."/>
            <person name="Mollenhauer M.U."/>
            <person name="Montooth K."/>
            <person name="Mount S.M."/>
            <person name="Mu X."/>
            <person name="Myers E."/>
            <person name="Negre B."/>
            <person name="Newfeld S."/>
            <person name="Nielsen R."/>
            <person name="Noor M.A."/>
            <person name="O'Grady P."/>
            <person name="Pachter L."/>
            <person name="Papaceit M."/>
            <person name="Parisi M.J."/>
            <person name="Parisi M."/>
            <person name="Parts L."/>
            <person name="Pedersen J.S."/>
            <person name="Pesole G."/>
            <person name="Phillippy A.M."/>
            <person name="Ponting C.P."/>
            <person name="Pop M."/>
            <person name="Porcelli D."/>
            <person name="Powell J.R."/>
            <person name="Prohaska S."/>
            <person name="Pruitt K."/>
            <person name="Puig M."/>
            <person name="Quesneville H."/>
            <person name="Ram K.R."/>
            <person name="Rand D."/>
            <person name="Rasmussen M.D."/>
            <person name="Reed L.K."/>
            <person name="Reenan R."/>
            <person name="Reily A."/>
            <person name="Remington K.A."/>
            <person name="Rieger T.T."/>
            <person name="Ritchie M.G."/>
            <person name="Robin C."/>
            <person name="Rogers Y.H."/>
            <person name="Rohde C."/>
            <person name="Rozas J."/>
            <person name="Rubenfield M.J."/>
            <person name="Ruiz A."/>
            <person name="Russo S."/>
            <person name="Salzberg S.L."/>
            <person name="Sanchez-Gracia A."/>
            <person name="Saranga D.J."/>
            <person name="Sato H."/>
            <person name="Schaeffer S.W."/>
            <person name="Schatz M.C."/>
            <person name="Schlenke T."/>
            <person name="Schwartz R."/>
            <person name="Segarra C."/>
            <person name="Singh R.S."/>
            <person name="Sirot L."/>
            <person name="Sirota M."/>
            <person name="Sisneros N.B."/>
            <person name="Smith C.D."/>
            <person name="Smith T.F."/>
            <person name="Spieth J."/>
            <person name="Stage D.E."/>
            <person name="Stark A."/>
            <person name="Stephan W."/>
            <person name="Strausberg R.L."/>
            <person name="Strempel S."/>
            <person name="Sturgill D."/>
            <person name="Sutton G."/>
            <person name="Sutton G.G."/>
            <person name="Tao W."/>
            <person name="Teichmann S."/>
            <person name="Tobari Y.N."/>
            <person name="Tomimura Y."/>
            <person name="Tsolas J.M."/>
            <person name="Valente V.L."/>
            <person name="Venter E."/>
            <person name="Venter J.C."/>
            <person name="Vicario S."/>
            <person name="Vieira F.G."/>
            <person name="Vilella A.J."/>
            <person name="Villasante A."/>
            <person name="Walenz B."/>
            <person name="Wang J."/>
            <person name="Wasserman M."/>
            <person name="Watts T."/>
            <person name="Wilson D."/>
            <person name="Wilson R.K."/>
            <person name="Wing R.A."/>
            <person name="Wolfner M.F."/>
            <person name="Wong A."/>
            <person name="Wong G.K."/>
            <person name="Wu C.I."/>
            <person name="Wu G."/>
            <person name="Yamamoto D."/>
            <person name="Yang H.P."/>
            <person name="Yang S.P."/>
            <person name="Yorke J.A."/>
            <person name="Yoshida K."/>
            <person name="Zdobnov E."/>
            <person name="Zhang P."/>
            <person name="Zhang Y."/>
            <person name="Zimin A.V."/>
            <person name="Baldwin J."/>
            <person name="Abdouelleil A."/>
            <person name="Abdulkadir J."/>
            <person name="Abebe A."/>
            <person name="Abera B."/>
            <person name="Abreu J."/>
            <person name="Acer S.C."/>
            <person name="Aftuck L."/>
            <person name="Alexander A."/>
            <person name="An P."/>
            <person name="Anderson E."/>
            <person name="Anderson S."/>
            <person name="Arachi H."/>
            <person name="Azer M."/>
            <person name="Bachantsang P."/>
            <person name="Barry A."/>
            <person name="Bayul T."/>
            <person name="Berlin A."/>
            <person name="Bessette D."/>
            <person name="Bloom T."/>
            <person name="Blye J."/>
            <person name="Boguslavskiy L."/>
            <person name="Bonnet C."/>
            <person name="Boukhgalter B."/>
            <person name="Bourzgui I."/>
            <person name="Brown A."/>
            <person name="Cahill P."/>
            <person name="Channer S."/>
            <person name="Cheshatsang Y."/>
            <person name="Chuda L."/>
            <person name="Citroen M."/>
            <person name="Collymore A."/>
            <person name="Cooke P."/>
            <person name="Costello M."/>
            <person name="D'Aco K."/>
            <person name="Daza R."/>
            <person name="De Haan G."/>
            <person name="DeGray S."/>
            <person name="DeMaso C."/>
            <person name="Dhargay N."/>
            <person name="Dooley K."/>
            <person name="Dooley E."/>
            <person name="Doricent M."/>
            <person name="Dorje P."/>
            <person name="Dorjee K."/>
            <person name="Dupes A."/>
            <person name="Elong R."/>
            <person name="Falk J."/>
            <person name="Farina A."/>
            <person name="Faro S."/>
            <person name="Ferguson D."/>
            <person name="Fisher S."/>
            <person name="Foley C.D."/>
            <person name="Franke A."/>
            <person name="Friedrich D."/>
            <person name="Gadbois L."/>
            <person name="Gearin G."/>
            <person name="Gearin C.R."/>
            <person name="Giannoukos G."/>
            <person name="Goode T."/>
            <person name="Graham J."/>
            <person name="Grandbois E."/>
            <person name="Grewal S."/>
            <person name="Gyaltsen K."/>
            <person name="Hafez N."/>
            <person name="Hagos B."/>
            <person name="Hall J."/>
            <person name="Henson C."/>
            <person name="Hollinger A."/>
            <person name="Honan T."/>
            <person name="Huard M.D."/>
            <person name="Hughes L."/>
            <person name="Hurhula B."/>
            <person name="Husby M.E."/>
            <person name="Kamat A."/>
            <person name="Kanga B."/>
            <person name="Kashin S."/>
            <person name="Khazanovich D."/>
            <person name="Kisner P."/>
            <person name="Lance K."/>
            <person name="Lara M."/>
            <person name="Lee W."/>
            <person name="Lennon N."/>
            <person name="Letendre F."/>
            <person name="LeVine R."/>
            <person name="Lipovsky A."/>
            <person name="Liu X."/>
            <person name="Liu J."/>
            <person name="Liu S."/>
            <person name="Lokyitsang T."/>
            <person name="Lokyitsang Y."/>
            <person name="Lubonja R."/>
            <person name="Lui A."/>
            <person name="MacDonald P."/>
            <person name="Magnisalis V."/>
            <person name="Maru K."/>
            <person name="Matthews C."/>
            <person name="McCusker W."/>
            <person name="McDonough S."/>
            <person name="Mehta T."/>
            <person name="Meldrim J."/>
            <person name="Meneus L."/>
            <person name="Mihai O."/>
            <person name="Mihalev A."/>
            <person name="Mihova T."/>
            <person name="Mittelman R."/>
            <person name="Mlenga V."/>
            <person name="Montmayeur A."/>
            <person name="Mulrain L."/>
            <person name="Navidi A."/>
            <person name="Naylor J."/>
            <person name="Negash T."/>
            <person name="Nguyen T."/>
            <person name="Nguyen N."/>
            <person name="Nicol R."/>
            <person name="Norbu C."/>
            <person name="Norbu N."/>
            <person name="Novod N."/>
            <person name="O'Neill B."/>
            <person name="Osman S."/>
            <person name="Markiewicz E."/>
            <person name="Oyono O.L."/>
            <person name="Patti C."/>
            <person name="Phunkhang P."/>
            <person name="Pierre F."/>
            <person name="Priest M."/>
            <person name="Raghuraman S."/>
            <person name="Rege F."/>
            <person name="Reyes R."/>
            <person name="Rise C."/>
            <person name="Rogov P."/>
            <person name="Ross K."/>
            <person name="Ryan E."/>
            <person name="Settipalli S."/>
            <person name="Shea T."/>
            <person name="Sherpa N."/>
            <person name="Shi L."/>
            <person name="Shih D."/>
            <person name="Sparrow T."/>
            <person name="Spaulding J."/>
            <person name="Stalker J."/>
            <person name="Stange-Thomann N."/>
            <person name="Stavropoulos S."/>
            <person name="Stone C."/>
            <person name="Strader C."/>
            <person name="Tesfaye S."/>
            <person name="Thomson T."/>
            <person name="Thoulutsang Y."/>
            <person name="Thoulutsang D."/>
            <person name="Topham K."/>
            <person name="Topping I."/>
            <person name="Tsamla T."/>
            <person name="Vassiliev H."/>
            <person name="Vo A."/>
            <person name="Wangchuk T."/>
            <person name="Wangdi T."/>
            <person name="Weiand M."/>
            <person name="Wilkinson J."/>
            <person name="Wilson A."/>
            <person name="Yadav S."/>
            <person name="Young G."/>
            <person name="Yu Q."/>
            <person name="Zembek L."/>
            <person name="Zhong D."/>
            <person name="Zimmer A."/>
            <person name="Zwirko Z."/>
            <person name="Jaffe D.B."/>
            <person name="Alvarez P."/>
            <person name="Brockman W."/>
            <person name="Butler J."/>
            <person name="Chin C."/>
            <person name="Gnerre S."/>
            <person name="Grabherr M."/>
            <person name="Kleber M."/>
            <person name="Mauceli E."/>
            <person name="MacCallum I."/>
        </authorList>
    </citation>
    <scope>NUCLEOTIDE SEQUENCE [LARGE SCALE GENOMIC DNA]</scope>
    <source>
        <strain evidence="14">Tucson 14024-0371.13</strain>
    </source>
</reference>
<dbReference type="PROSITE" id="PS00028">
    <property type="entry name" value="ZINC_FINGER_C2H2_1"/>
    <property type="match status" value="6"/>
</dbReference>
<dbReference type="AlphaFoldDB" id="B3LV46"/>
<evidence type="ECO:0000256" key="2">
    <source>
        <dbReference type="ARBA" id="ARBA00022723"/>
    </source>
</evidence>
<evidence type="ECO:0000256" key="7">
    <source>
        <dbReference type="PROSITE-ProRule" id="PRU00042"/>
    </source>
</evidence>
<feature type="binding site" evidence="8">
    <location>
        <position position="14"/>
    </location>
    <ligand>
        <name>Zn(2+)</name>
        <dbReference type="ChEBI" id="CHEBI:29105"/>
    </ligand>
</feature>
<feature type="domain" description="C2H2-type" evidence="11">
    <location>
        <begin position="588"/>
        <end position="616"/>
    </location>
</feature>
<dbReference type="Proteomes" id="UP000007801">
    <property type="component" value="Unassembled WGS sequence"/>
</dbReference>
<dbReference type="Pfam" id="PF00096">
    <property type="entry name" value="zf-C2H2"/>
    <property type="match status" value="3"/>
</dbReference>
<evidence type="ECO:0000256" key="1">
    <source>
        <dbReference type="ARBA" id="ARBA00004123"/>
    </source>
</evidence>
<sequence length="634" mass="71992">MGDPSSYPDLATICRLCLKQHQEAYGIFAEDDSQLSIPVRLMACIALDAKPGDSLPKKICVECRYQLEKFFLFRQRCQAAEKKLRKHIRLLGLGKRSRVFCKDPDDDDYDEDELEFEDSIAFISKQDKGREEAEEKRRDEAKEQQEKELAKRLLESQEELRLKLSVELRKDLAQEVRSDVREELRAEVTEEARKEQIVRLVGELEVFLTEKKAGIWEVIDSTEESEAKSMPKTSSTAQTSSKPASKALAKLRLITTSKSSLQCIKVKSDEEEILLGGSAESLPADEIELGTIDMDEAAAQTGEDFRDIKMVGAGDVEGTEDDRFYIINSTNNEDTKPNSTPDFEDDNDCTSYNIRENGEIQFSGEKPSALEDVVVFNLDSEMSEEQQVYKFEDNVIILAKDKSSDEPQPAKRKRTNDLVFKQTPREGQPRAGRVSDTVKTFQCQLCPVAFATERMFTRHMNTHVKGLKSGKGGTLKCPICELQLSCSSSLKRHMIIHTGVKPFKCEECDQSFSQREVLKRHMDTHTGAKRHKCPHCSSCFAQKSNLHQHIRRVHLGSDRSHKCHLCPRSFHHMSGLSRHLVTHSGIFFACKECGRQFNDRSAVQRHVQTVHKISNKSEDNTTDAEMSDPEFQAL</sequence>
<feature type="binding site" evidence="8">
    <location>
        <position position="17"/>
    </location>
    <ligand>
        <name>Zn(2+)</name>
        <dbReference type="ChEBI" id="CHEBI:29105"/>
    </ligand>
</feature>
<keyword evidence="14" id="KW-1185">Reference proteome</keyword>
<feature type="domain" description="C2H2-type" evidence="11">
    <location>
        <begin position="503"/>
        <end position="530"/>
    </location>
</feature>
<evidence type="ECO:0000256" key="9">
    <source>
        <dbReference type="SAM" id="Coils"/>
    </source>
</evidence>
<feature type="domain" description="C2H2-type" evidence="11">
    <location>
        <begin position="531"/>
        <end position="559"/>
    </location>
</feature>
<evidence type="ECO:0000259" key="12">
    <source>
        <dbReference type="PROSITE" id="PS51915"/>
    </source>
</evidence>
<feature type="region of interest" description="Disordered" evidence="10">
    <location>
        <begin position="222"/>
        <end position="243"/>
    </location>
</feature>
<feature type="region of interest" description="Disordered" evidence="10">
    <location>
        <begin position="611"/>
        <end position="634"/>
    </location>
</feature>